<dbReference type="Pfam" id="PF13683">
    <property type="entry name" value="rve_3"/>
    <property type="match status" value="1"/>
</dbReference>
<evidence type="ECO:0000259" key="1">
    <source>
        <dbReference type="Pfam" id="PF13683"/>
    </source>
</evidence>
<organism evidence="2 3">
    <name type="scientific">Amphibacillus xylanus (strain ATCC 51415 / DSM 6626 / JCM 7361 / LMG 17667 / NBRC 15112 / Ep01)</name>
    <dbReference type="NCBI Taxonomy" id="698758"/>
    <lineage>
        <taxon>Bacteria</taxon>
        <taxon>Bacillati</taxon>
        <taxon>Bacillota</taxon>
        <taxon>Bacilli</taxon>
        <taxon>Bacillales</taxon>
        <taxon>Bacillaceae</taxon>
        <taxon>Amphibacillus</taxon>
    </lineage>
</organism>
<protein>
    <submittedName>
        <fullName evidence="2">Putative transposase</fullName>
    </submittedName>
</protein>
<dbReference type="KEGG" id="axl:AXY_04940"/>
<dbReference type="PANTHER" id="PTHR46889">
    <property type="entry name" value="TRANSPOSASE INSF FOR INSERTION SEQUENCE IS3B-RELATED"/>
    <property type="match status" value="1"/>
</dbReference>
<dbReference type="GO" id="GO:0015074">
    <property type="term" value="P:DNA integration"/>
    <property type="evidence" value="ECO:0007669"/>
    <property type="project" value="InterPro"/>
</dbReference>
<keyword evidence="3" id="KW-1185">Reference proteome</keyword>
<dbReference type="SUPFAM" id="SSF53098">
    <property type="entry name" value="Ribonuclease H-like"/>
    <property type="match status" value="1"/>
</dbReference>
<dbReference type="InterPro" id="IPR050900">
    <property type="entry name" value="Transposase_IS3/IS150/IS904"/>
</dbReference>
<dbReference type="InterPro" id="IPR001584">
    <property type="entry name" value="Integrase_cat-core"/>
</dbReference>
<evidence type="ECO:0000313" key="3">
    <source>
        <dbReference type="Proteomes" id="UP000006294"/>
    </source>
</evidence>
<dbReference type="Proteomes" id="UP000006294">
    <property type="component" value="Chromosome"/>
</dbReference>
<dbReference type="InterPro" id="IPR012337">
    <property type="entry name" value="RNaseH-like_sf"/>
</dbReference>
<accession>K0J2C9</accession>
<dbReference type="PANTHER" id="PTHR46889:SF4">
    <property type="entry name" value="TRANSPOSASE INSO FOR INSERTION SEQUENCE ELEMENT IS911B-RELATED"/>
    <property type="match status" value="1"/>
</dbReference>
<reference evidence="2 3" key="1">
    <citation type="submission" date="2011-01" db="EMBL/GenBank/DDBJ databases">
        <title>Whole genome sequence of Amphibacillus xylinus NBRC 15112.</title>
        <authorList>
            <person name="Nakazawa H."/>
            <person name="Katano Y."/>
            <person name="Nakamura S."/>
            <person name="Sasagawa M."/>
            <person name="Fukada J."/>
            <person name="Arai T."/>
            <person name="Sasakura N."/>
            <person name="Mochizuki D."/>
            <person name="Hosoyama A."/>
            <person name="Harada K."/>
            <person name="Horikawa H."/>
            <person name="Kato Y."/>
            <person name="Harada T."/>
            <person name="Sasaki K."/>
            <person name="Sekiguchi M."/>
            <person name="Hodoyama M."/>
            <person name="Nishiko R."/>
            <person name="Narita H."/>
            <person name="Hanamaki A."/>
            <person name="Hata C."/>
            <person name="Konno Y."/>
            <person name="Niimura Y."/>
            <person name="Yamazaki S."/>
            <person name="Fujita N."/>
        </authorList>
    </citation>
    <scope>NUCLEOTIDE SEQUENCE [LARGE SCALE GENOMIC DNA]</scope>
    <source>
        <strain evidence="3">ATCC 51415 / DSM 6626 / JCM 7361 / LMG 17667 / NBRC 15112 / Ep01</strain>
    </source>
</reference>
<proteinExistence type="predicted"/>
<evidence type="ECO:0000313" key="2">
    <source>
        <dbReference type="EMBL" id="BAM46626.1"/>
    </source>
</evidence>
<feature type="domain" description="Integrase catalytic" evidence="1">
    <location>
        <begin position="1"/>
        <end position="60"/>
    </location>
</feature>
<name>K0J2C9_AMPXN</name>
<sequence length="70" mass="8274">MSRRGNCLDNAPMESFFGHFEDEVDYKEAENLAELHTLVVEYMNHYNHTRKQWTLNKMTPATYRSHLIAA</sequence>
<dbReference type="HOGENOM" id="CLU_027402_41_9_9"/>
<dbReference type="eggNOG" id="COG2801">
    <property type="taxonomic scope" value="Bacteria"/>
</dbReference>
<dbReference type="EMBL" id="AP012050">
    <property type="protein sequence ID" value="BAM46626.1"/>
    <property type="molecule type" value="Genomic_DNA"/>
</dbReference>
<dbReference type="AlphaFoldDB" id="K0J2C9"/>
<dbReference type="PATRIC" id="fig|698758.3.peg.491"/>
<dbReference type="STRING" id="698758.AXY_04940"/>
<gene>
    <name evidence="2" type="ordered locus">AXY_04940</name>
</gene>